<keyword evidence="2" id="KW-1185">Reference proteome</keyword>
<evidence type="ECO:0000313" key="1">
    <source>
        <dbReference type="EMBL" id="EPS30802.1"/>
    </source>
</evidence>
<evidence type="ECO:0000313" key="2">
    <source>
        <dbReference type="Proteomes" id="UP000019376"/>
    </source>
</evidence>
<reference evidence="1 2" key="1">
    <citation type="journal article" date="2013" name="PLoS ONE">
        <title>Genomic and secretomic analyses reveal unique features of the lignocellulolytic enzyme system of Penicillium decumbens.</title>
        <authorList>
            <person name="Liu G."/>
            <person name="Zhang L."/>
            <person name="Wei X."/>
            <person name="Zou G."/>
            <person name="Qin Y."/>
            <person name="Ma L."/>
            <person name="Li J."/>
            <person name="Zheng H."/>
            <person name="Wang S."/>
            <person name="Wang C."/>
            <person name="Xun L."/>
            <person name="Zhao G.-P."/>
            <person name="Zhou Z."/>
            <person name="Qu Y."/>
        </authorList>
    </citation>
    <scope>NUCLEOTIDE SEQUENCE [LARGE SCALE GENOMIC DNA]</scope>
    <source>
        <strain evidence="2">114-2 / CGMCC 5302</strain>
    </source>
</reference>
<protein>
    <submittedName>
        <fullName evidence="1">Uncharacterized protein</fullName>
    </submittedName>
</protein>
<dbReference type="HOGENOM" id="CLU_2292635_0_0_1"/>
<dbReference type="AlphaFoldDB" id="S8B7V2"/>
<proteinExistence type="predicted"/>
<accession>S8B7V2</accession>
<dbReference type="Proteomes" id="UP000019376">
    <property type="component" value="Unassembled WGS sequence"/>
</dbReference>
<organism evidence="1 2">
    <name type="scientific">Penicillium oxalicum (strain 114-2 / CGMCC 5302)</name>
    <name type="common">Penicillium decumbens</name>
    <dbReference type="NCBI Taxonomy" id="933388"/>
    <lineage>
        <taxon>Eukaryota</taxon>
        <taxon>Fungi</taxon>
        <taxon>Dikarya</taxon>
        <taxon>Ascomycota</taxon>
        <taxon>Pezizomycotina</taxon>
        <taxon>Eurotiomycetes</taxon>
        <taxon>Eurotiomycetidae</taxon>
        <taxon>Eurotiales</taxon>
        <taxon>Aspergillaceae</taxon>
        <taxon>Penicillium</taxon>
    </lineage>
</organism>
<sequence>MAEAVHVDRLDAHSTAVVKAKTGTGSISGILFTMTPGIQGVVLAAHGDDDQINSVSKKNLETGAGKMVEIGAGRWDWILFFVERMSGDGDISVWRWKRPYV</sequence>
<dbReference type="EMBL" id="KB644412">
    <property type="protein sequence ID" value="EPS30802.1"/>
    <property type="molecule type" value="Genomic_DNA"/>
</dbReference>
<gene>
    <name evidence="1" type="ORF">PDE_05754</name>
</gene>
<name>S8B7V2_PENO1</name>